<dbReference type="AlphaFoldDB" id="A0A4Q0P6U1"/>
<keyword evidence="2" id="KW-0511">Multifunctional enzyme</keyword>
<dbReference type="SUPFAM" id="SSF51316">
    <property type="entry name" value="Mss4-like"/>
    <property type="match status" value="1"/>
</dbReference>
<dbReference type="EMBL" id="QOVM01000004">
    <property type="protein sequence ID" value="RXG21958.1"/>
    <property type="molecule type" value="Genomic_DNA"/>
</dbReference>
<comment type="catalytic activity">
    <reaction evidence="5">
        <text>L-methionyl-[protein] + [thioredoxin]-disulfide + H2O = L-methionyl-(R)-S-oxide-[protein] + [thioredoxin]-dithiol</text>
        <dbReference type="Rhea" id="RHEA:24164"/>
        <dbReference type="Rhea" id="RHEA-COMP:10698"/>
        <dbReference type="Rhea" id="RHEA-COMP:10700"/>
        <dbReference type="Rhea" id="RHEA-COMP:12313"/>
        <dbReference type="Rhea" id="RHEA-COMP:12314"/>
        <dbReference type="ChEBI" id="CHEBI:15377"/>
        <dbReference type="ChEBI" id="CHEBI:16044"/>
        <dbReference type="ChEBI" id="CHEBI:29950"/>
        <dbReference type="ChEBI" id="CHEBI:45764"/>
        <dbReference type="ChEBI" id="CHEBI:50058"/>
        <dbReference type="EC" id="1.8.4.12"/>
    </reaction>
</comment>
<dbReference type="Gene3D" id="3.30.1060.10">
    <property type="entry name" value="Peptide methionine sulphoxide reductase MsrA"/>
    <property type="match status" value="1"/>
</dbReference>
<evidence type="ECO:0000313" key="10">
    <source>
        <dbReference type="EMBL" id="RXG21958.1"/>
    </source>
</evidence>
<feature type="signal peptide" evidence="8">
    <location>
        <begin position="1"/>
        <end position="18"/>
    </location>
</feature>
<dbReference type="PANTHER" id="PTHR43774:SF1">
    <property type="entry name" value="PEPTIDE METHIONINE SULFOXIDE REDUCTASE MSRA 2"/>
    <property type="match status" value="1"/>
</dbReference>
<comment type="caution">
    <text evidence="10">The sequence shown here is derived from an EMBL/GenBank/DDBJ whole genome shotgun (WGS) entry which is preliminary data.</text>
</comment>
<dbReference type="GO" id="GO:0033744">
    <property type="term" value="F:L-methionine:thioredoxin-disulfide S-oxidoreductase activity"/>
    <property type="evidence" value="ECO:0007669"/>
    <property type="project" value="RHEA"/>
</dbReference>
<evidence type="ECO:0000256" key="4">
    <source>
        <dbReference type="ARBA" id="ARBA00047806"/>
    </source>
</evidence>
<evidence type="ECO:0000256" key="7">
    <source>
        <dbReference type="HAMAP-Rule" id="MF_01401"/>
    </source>
</evidence>
<organism evidence="10 11">
    <name type="scientific">Leeuwenhoekiella aequorea</name>
    <dbReference type="NCBI Taxonomy" id="283736"/>
    <lineage>
        <taxon>Bacteria</taxon>
        <taxon>Pseudomonadati</taxon>
        <taxon>Bacteroidota</taxon>
        <taxon>Flavobacteriia</taxon>
        <taxon>Flavobacteriales</taxon>
        <taxon>Flavobacteriaceae</taxon>
        <taxon>Leeuwenhoekiella</taxon>
    </lineage>
</organism>
<comment type="catalytic activity">
    <reaction evidence="6 7">
        <text>[thioredoxin]-disulfide + L-methionine + H2O = L-methionine (S)-S-oxide + [thioredoxin]-dithiol</text>
        <dbReference type="Rhea" id="RHEA:19993"/>
        <dbReference type="Rhea" id="RHEA-COMP:10698"/>
        <dbReference type="Rhea" id="RHEA-COMP:10700"/>
        <dbReference type="ChEBI" id="CHEBI:15377"/>
        <dbReference type="ChEBI" id="CHEBI:29950"/>
        <dbReference type="ChEBI" id="CHEBI:50058"/>
        <dbReference type="ChEBI" id="CHEBI:57844"/>
        <dbReference type="ChEBI" id="CHEBI:58772"/>
        <dbReference type="EC" id="1.8.4.11"/>
    </reaction>
</comment>
<sequence length="361" mass="40150">MKNRILFSALLAATIALSLLFTSCGEGKQGKNEVTESADMALNESFPAAKADEAWKSQLTEEQYEIMVKKGTEAPFENEFYNNHEEGIYVSAATGQPLFSSETKFDSGTGWPSFSKPINEDAVIWVKDNSLGMTRDEVIEKETGLHLGHVFDDGPEPTGLRYCINSAALKFIPKDKIEAATSQQEATAYFASGCFWCVEAVYESVKGVKESISGYAGGHTKNPTYEESNTGKTGHAEAVKIIYDPSVVTFSQLVDVYFGSQNPTQVNGQGPDKGSQYRSIIFYQNDAEKKIIDEKKAALAKELDAKIAAEVKPFDKFWEAEGYHQNYERQHPENPYIQNVSIPRLERFQAKFPDLIKDGKH</sequence>
<dbReference type="EC" id="1.8.4.11" evidence="7"/>
<keyword evidence="1 7" id="KW-0560">Oxidoreductase</keyword>
<evidence type="ECO:0000259" key="9">
    <source>
        <dbReference type="PROSITE" id="PS51790"/>
    </source>
</evidence>
<dbReference type="PANTHER" id="PTHR43774">
    <property type="entry name" value="PEPTIDE METHIONINE SULFOXIDE REDUCTASE"/>
    <property type="match status" value="1"/>
</dbReference>
<comment type="similarity">
    <text evidence="7">Belongs to the MsrA Met sulfoxide reductase family.</text>
</comment>
<dbReference type="NCBIfam" id="NF004042">
    <property type="entry name" value="PRK05550.1"/>
    <property type="match status" value="1"/>
</dbReference>
<keyword evidence="8" id="KW-0732">Signal</keyword>
<dbReference type="PROSITE" id="PS51790">
    <property type="entry name" value="MSRB"/>
    <property type="match status" value="1"/>
</dbReference>
<evidence type="ECO:0000256" key="6">
    <source>
        <dbReference type="ARBA" id="ARBA00048782"/>
    </source>
</evidence>
<comment type="catalytic activity">
    <reaction evidence="4 7">
        <text>L-methionyl-[protein] + [thioredoxin]-disulfide + H2O = L-methionyl-(S)-S-oxide-[protein] + [thioredoxin]-dithiol</text>
        <dbReference type="Rhea" id="RHEA:14217"/>
        <dbReference type="Rhea" id="RHEA-COMP:10698"/>
        <dbReference type="Rhea" id="RHEA-COMP:10700"/>
        <dbReference type="Rhea" id="RHEA-COMP:12313"/>
        <dbReference type="Rhea" id="RHEA-COMP:12315"/>
        <dbReference type="ChEBI" id="CHEBI:15377"/>
        <dbReference type="ChEBI" id="CHEBI:16044"/>
        <dbReference type="ChEBI" id="CHEBI:29950"/>
        <dbReference type="ChEBI" id="CHEBI:44120"/>
        <dbReference type="ChEBI" id="CHEBI:50058"/>
        <dbReference type="EC" id="1.8.4.11"/>
    </reaction>
</comment>
<gene>
    <name evidence="7" type="primary">msrA</name>
    <name evidence="10" type="ORF">DSM00_2022</name>
</gene>
<protein>
    <recommendedName>
        <fullName evidence="7">Peptide methionine sulfoxide reductase MsrA</fullName>
        <shortName evidence="7">Protein-methionine-S-oxide reductase</shortName>
        <ecNumber evidence="7">1.8.4.11</ecNumber>
    </recommendedName>
    <alternativeName>
        <fullName evidence="7">Peptide-methionine (S)-S-oxide reductase</fullName>
        <shortName evidence="7">Peptide Met(O) reductase</shortName>
    </alternativeName>
</protein>
<dbReference type="NCBIfam" id="TIGR00357">
    <property type="entry name" value="peptide-methionine (R)-S-oxide reductase MsrB"/>
    <property type="match status" value="1"/>
</dbReference>
<dbReference type="HAMAP" id="MF_01401">
    <property type="entry name" value="MsrA"/>
    <property type="match status" value="1"/>
</dbReference>
<keyword evidence="11" id="KW-1185">Reference proteome</keyword>
<dbReference type="Gene3D" id="2.170.150.20">
    <property type="entry name" value="Peptide methionine sulfoxide reductase"/>
    <property type="match status" value="1"/>
</dbReference>
<dbReference type="InterPro" id="IPR002579">
    <property type="entry name" value="Met_Sox_Rdtase_MsrB_dom"/>
</dbReference>
<evidence type="ECO:0000256" key="1">
    <source>
        <dbReference type="ARBA" id="ARBA00023002"/>
    </source>
</evidence>
<comment type="function">
    <text evidence="3 7">Has an important function as a repair enzyme for proteins that have been inactivated by oxidation. Catalyzes the reversible oxidation-reduction of methionine sulfoxide in proteins to methionine.</text>
</comment>
<evidence type="ECO:0000256" key="2">
    <source>
        <dbReference type="ARBA" id="ARBA00023268"/>
    </source>
</evidence>
<feature type="chain" id="PRO_5020686643" description="Peptide methionine sulfoxide reductase MsrA" evidence="8">
    <location>
        <begin position="19"/>
        <end position="361"/>
    </location>
</feature>
<feature type="domain" description="MsrB" evidence="9">
    <location>
        <begin position="52"/>
        <end position="174"/>
    </location>
</feature>
<evidence type="ECO:0000256" key="8">
    <source>
        <dbReference type="SAM" id="SignalP"/>
    </source>
</evidence>
<proteinExistence type="inferred from homology"/>
<dbReference type="Proteomes" id="UP000289238">
    <property type="component" value="Unassembled WGS sequence"/>
</dbReference>
<dbReference type="InterPro" id="IPR002569">
    <property type="entry name" value="Met_Sox_Rdtase_MsrA_dom"/>
</dbReference>
<dbReference type="SUPFAM" id="SSF55068">
    <property type="entry name" value="Peptide methionine sulfoxide reductase"/>
    <property type="match status" value="1"/>
</dbReference>
<dbReference type="Pfam" id="PF01625">
    <property type="entry name" value="PMSR"/>
    <property type="match status" value="1"/>
</dbReference>
<name>A0A4Q0P6U1_9FLAO</name>
<evidence type="ECO:0000256" key="5">
    <source>
        <dbReference type="ARBA" id="ARBA00048488"/>
    </source>
</evidence>
<feature type="active site" evidence="7">
    <location>
        <position position="194"/>
    </location>
</feature>
<dbReference type="GO" id="GO:0008113">
    <property type="term" value="F:peptide-methionine (S)-S-oxide reductase activity"/>
    <property type="evidence" value="ECO:0007669"/>
    <property type="project" value="UniProtKB-UniRule"/>
</dbReference>
<dbReference type="NCBIfam" id="TIGR00401">
    <property type="entry name" value="msrA"/>
    <property type="match status" value="1"/>
</dbReference>
<dbReference type="InterPro" id="IPR036509">
    <property type="entry name" value="Met_Sox_Rdtase_MsrA_sf"/>
</dbReference>
<dbReference type="GO" id="GO:0033743">
    <property type="term" value="F:peptide-methionine (R)-S-oxide reductase activity"/>
    <property type="evidence" value="ECO:0007669"/>
    <property type="project" value="UniProtKB-EC"/>
</dbReference>
<reference evidence="10 11" key="1">
    <citation type="submission" date="2018-07" db="EMBL/GenBank/DDBJ databases">
        <title>Leeuwenhoekiella genomics.</title>
        <authorList>
            <person name="Tahon G."/>
            <person name="Willems A."/>
        </authorList>
    </citation>
    <scope>NUCLEOTIDE SEQUENCE [LARGE SCALE GENOMIC DNA]</scope>
    <source>
        <strain evidence="10 11">LMG 22550</strain>
    </source>
</reference>
<dbReference type="Pfam" id="PF01641">
    <property type="entry name" value="SelR"/>
    <property type="match status" value="1"/>
</dbReference>
<evidence type="ECO:0000313" key="11">
    <source>
        <dbReference type="Proteomes" id="UP000289238"/>
    </source>
</evidence>
<accession>A0A4Q0P6U1</accession>
<dbReference type="PROSITE" id="PS51257">
    <property type="entry name" value="PROKAR_LIPOPROTEIN"/>
    <property type="match status" value="1"/>
</dbReference>
<dbReference type="InterPro" id="IPR011057">
    <property type="entry name" value="Mss4-like_sf"/>
</dbReference>
<evidence type="ECO:0000256" key="3">
    <source>
        <dbReference type="ARBA" id="ARBA00024679"/>
    </source>
</evidence>